<feature type="compositionally biased region" description="Basic residues" evidence="4">
    <location>
        <begin position="583"/>
        <end position="595"/>
    </location>
</feature>
<evidence type="ECO:0000256" key="2">
    <source>
        <dbReference type="ARBA" id="ARBA00023125"/>
    </source>
</evidence>
<keyword evidence="7" id="KW-1185">Reference proteome</keyword>
<dbReference type="InterPro" id="IPR007889">
    <property type="entry name" value="HTH_Psq"/>
</dbReference>
<keyword evidence="2" id="KW-0238">DNA-binding</keyword>
<dbReference type="Gene3D" id="1.10.10.60">
    <property type="entry name" value="Homeodomain-like"/>
    <property type="match status" value="1"/>
</dbReference>
<sequence length="595" mass="68467">MGVNKAAKHYGVPRSTIRSRLKMKDRAVYRSGPMSVLTEQEEDELESWVFDSQRRGIPVTKDMLRESVKHFLDENPRDNPFINNYSGMKWLKLFLQRRPKIALRTPEFITNASAKVSPDDIKSWFRQIETYLTEKNLMHVLDDPRRILNGDETSFNLNPKTKTVLALRSSRNVYDVERNSSKLNVTVMFTFHASGETVPPTIIYPYKNIPQDIAQSVPPTWGIGKSDNGWMTSFVFRHYIETALNPYLERNQIKKPVIFIIDGHSSHINLETSKMCQDLGIELIALYPNVTRIMQPADVSAFKPLKNGWPKAVERFRRDDRLRKVTLKDYAGVLQDCLRHSLTTRSISNGFRASGLYPWDCNAIDYTKCMGKSAEQEVSEVMSDGVSEVPQTDLQKAKLALEQYASVIGSTRAKKFRSDFIVLDNPEEEALFDIFRILEEAAPEAINSLECCNNEDAELNLNTNTAAFDVPVEREVEANTSADSSTSVTPAIDDEPIDNASASQRSSLKDFLMPPPTLQRENKRQYRSKRYHVLTSDEFVREFSEKEEEKRRLAEEKENRKKLREERKIANELKKKQQEEKKALKKPRRVLSKKK</sequence>
<dbReference type="Pfam" id="PF03221">
    <property type="entry name" value="HTH_Tnp_Tc5"/>
    <property type="match status" value="1"/>
</dbReference>
<accession>A0ABM1Z102</accession>
<dbReference type="InterPro" id="IPR036397">
    <property type="entry name" value="RNaseH_sf"/>
</dbReference>
<evidence type="ECO:0000313" key="6">
    <source>
        <dbReference type="EnsemblMetazoa" id="AALFPA23_013976.P20277"/>
    </source>
</evidence>
<comment type="subcellular location">
    <subcellularLocation>
        <location evidence="1">Nucleus</location>
    </subcellularLocation>
</comment>
<feature type="domain" description="HTH CENPB-type" evidence="5">
    <location>
        <begin position="29"/>
        <end position="104"/>
    </location>
</feature>
<dbReference type="Gene3D" id="3.30.420.10">
    <property type="entry name" value="Ribonuclease H-like superfamily/Ribonuclease H"/>
    <property type="match status" value="1"/>
</dbReference>
<dbReference type="Pfam" id="PF05225">
    <property type="entry name" value="HTH_psq"/>
    <property type="match status" value="1"/>
</dbReference>
<organism evidence="6 7">
    <name type="scientific">Aedes albopictus</name>
    <name type="common">Asian tiger mosquito</name>
    <name type="synonym">Stegomyia albopicta</name>
    <dbReference type="NCBI Taxonomy" id="7160"/>
    <lineage>
        <taxon>Eukaryota</taxon>
        <taxon>Metazoa</taxon>
        <taxon>Ecdysozoa</taxon>
        <taxon>Arthropoda</taxon>
        <taxon>Hexapoda</taxon>
        <taxon>Insecta</taxon>
        <taxon>Pterygota</taxon>
        <taxon>Neoptera</taxon>
        <taxon>Endopterygota</taxon>
        <taxon>Diptera</taxon>
        <taxon>Nematocera</taxon>
        <taxon>Culicoidea</taxon>
        <taxon>Culicidae</taxon>
        <taxon>Culicinae</taxon>
        <taxon>Aedini</taxon>
        <taxon>Aedes</taxon>
        <taxon>Stegomyia</taxon>
    </lineage>
</organism>
<evidence type="ECO:0000256" key="3">
    <source>
        <dbReference type="ARBA" id="ARBA00023242"/>
    </source>
</evidence>
<dbReference type="PANTHER" id="PTHR19303:SF74">
    <property type="entry name" value="POGO TRANSPOSABLE ELEMENT WITH KRAB DOMAIN"/>
    <property type="match status" value="1"/>
</dbReference>
<evidence type="ECO:0000259" key="5">
    <source>
        <dbReference type="PROSITE" id="PS51253"/>
    </source>
</evidence>
<dbReference type="PROSITE" id="PS51253">
    <property type="entry name" value="HTH_CENPB"/>
    <property type="match status" value="1"/>
</dbReference>
<dbReference type="PANTHER" id="PTHR19303">
    <property type="entry name" value="TRANSPOSON"/>
    <property type="match status" value="1"/>
</dbReference>
<dbReference type="Proteomes" id="UP000069940">
    <property type="component" value="Unassembled WGS sequence"/>
</dbReference>
<dbReference type="GeneID" id="134286727"/>
<dbReference type="InterPro" id="IPR004875">
    <property type="entry name" value="DDE_SF_endonuclease_dom"/>
</dbReference>
<name>A0ABM1Z102_AEDAL</name>
<feature type="region of interest" description="Disordered" evidence="4">
    <location>
        <begin position="477"/>
        <end position="529"/>
    </location>
</feature>
<feature type="compositionally biased region" description="Basic and acidic residues" evidence="4">
    <location>
        <begin position="544"/>
        <end position="582"/>
    </location>
</feature>
<reference evidence="7" key="1">
    <citation type="journal article" date="2015" name="Proc. Natl. Acad. Sci. U.S.A.">
        <title>Genome sequence of the Asian Tiger mosquito, Aedes albopictus, reveals insights into its biology, genetics, and evolution.</title>
        <authorList>
            <person name="Chen X.G."/>
            <person name="Jiang X."/>
            <person name="Gu J."/>
            <person name="Xu M."/>
            <person name="Wu Y."/>
            <person name="Deng Y."/>
            <person name="Zhang C."/>
            <person name="Bonizzoni M."/>
            <person name="Dermauw W."/>
            <person name="Vontas J."/>
            <person name="Armbruster P."/>
            <person name="Huang X."/>
            <person name="Yang Y."/>
            <person name="Zhang H."/>
            <person name="He W."/>
            <person name="Peng H."/>
            <person name="Liu Y."/>
            <person name="Wu K."/>
            <person name="Chen J."/>
            <person name="Lirakis M."/>
            <person name="Topalis P."/>
            <person name="Van Leeuwen T."/>
            <person name="Hall A.B."/>
            <person name="Jiang X."/>
            <person name="Thorpe C."/>
            <person name="Mueller R.L."/>
            <person name="Sun C."/>
            <person name="Waterhouse R.M."/>
            <person name="Yan G."/>
            <person name="Tu Z.J."/>
            <person name="Fang X."/>
            <person name="James A.A."/>
        </authorList>
    </citation>
    <scope>NUCLEOTIDE SEQUENCE [LARGE SCALE GENOMIC DNA]</scope>
    <source>
        <strain evidence="7">Foshan</strain>
    </source>
</reference>
<reference evidence="6" key="2">
    <citation type="submission" date="2025-05" db="UniProtKB">
        <authorList>
            <consortium name="EnsemblMetazoa"/>
        </authorList>
    </citation>
    <scope>IDENTIFICATION</scope>
    <source>
        <strain evidence="6">Foshan</strain>
    </source>
</reference>
<feature type="region of interest" description="Disordered" evidence="4">
    <location>
        <begin position="544"/>
        <end position="595"/>
    </location>
</feature>
<feature type="compositionally biased region" description="Polar residues" evidence="4">
    <location>
        <begin position="478"/>
        <end position="489"/>
    </location>
</feature>
<proteinExistence type="predicted"/>
<dbReference type="InterPro" id="IPR050863">
    <property type="entry name" value="CenT-Element_Derived"/>
</dbReference>
<evidence type="ECO:0000256" key="4">
    <source>
        <dbReference type="SAM" id="MobiDB-lite"/>
    </source>
</evidence>
<dbReference type="RefSeq" id="XP_062704375.1">
    <property type="nucleotide sequence ID" value="XM_062848391.1"/>
</dbReference>
<keyword evidence="3" id="KW-0539">Nucleus</keyword>
<dbReference type="SMART" id="SM00674">
    <property type="entry name" value="CENPB"/>
    <property type="match status" value="1"/>
</dbReference>
<protein>
    <recommendedName>
        <fullName evidence="5">HTH CENPB-type domain-containing protein</fullName>
    </recommendedName>
</protein>
<evidence type="ECO:0000256" key="1">
    <source>
        <dbReference type="ARBA" id="ARBA00004123"/>
    </source>
</evidence>
<dbReference type="EnsemblMetazoa" id="AALFPA23_013976.R20277">
    <property type="protein sequence ID" value="AALFPA23_013976.P20277"/>
    <property type="gene ID" value="AALFPA23_013976"/>
</dbReference>
<dbReference type="Pfam" id="PF03184">
    <property type="entry name" value="DDE_1"/>
    <property type="match status" value="1"/>
</dbReference>
<evidence type="ECO:0000313" key="7">
    <source>
        <dbReference type="Proteomes" id="UP000069940"/>
    </source>
</evidence>
<dbReference type="InterPro" id="IPR006600">
    <property type="entry name" value="HTH_CenpB_DNA-bd_dom"/>
</dbReference>